<keyword evidence="1" id="KW-0812">Transmembrane</keyword>
<evidence type="ECO:0000256" key="1">
    <source>
        <dbReference type="SAM" id="Phobius"/>
    </source>
</evidence>
<reference evidence="2" key="1">
    <citation type="journal article" date="2017" name="Nature">
        <title>The sunflower genome provides insights into oil metabolism, flowering and Asterid evolution.</title>
        <authorList>
            <person name="Badouin H."/>
            <person name="Gouzy J."/>
            <person name="Grassa C.J."/>
            <person name="Murat F."/>
            <person name="Staton S.E."/>
            <person name="Cottret L."/>
            <person name="Lelandais-Briere C."/>
            <person name="Owens G.L."/>
            <person name="Carrere S."/>
            <person name="Mayjonade B."/>
            <person name="Legrand L."/>
            <person name="Gill N."/>
            <person name="Kane N.C."/>
            <person name="Bowers J.E."/>
            <person name="Hubner S."/>
            <person name="Bellec A."/>
            <person name="Berard A."/>
            <person name="Berges H."/>
            <person name="Blanchet N."/>
            <person name="Boniface M.C."/>
            <person name="Brunel D."/>
            <person name="Catrice O."/>
            <person name="Chaidir N."/>
            <person name="Claudel C."/>
            <person name="Donnadieu C."/>
            <person name="Faraut T."/>
            <person name="Fievet G."/>
            <person name="Helmstetter N."/>
            <person name="King M."/>
            <person name="Knapp S.J."/>
            <person name="Lai Z."/>
            <person name="Le Paslier M.C."/>
            <person name="Lippi Y."/>
            <person name="Lorenzon L."/>
            <person name="Mandel J.R."/>
            <person name="Marage G."/>
            <person name="Marchand G."/>
            <person name="Marquand E."/>
            <person name="Bret-Mestries E."/>
            <person name="Morien E."/>
            <person name="Nambeesan S."/>
            <person name="Nguyen T."/>
            <person name="Pegot-Espagnet P."/>
            <person name="Pouilly N."/>
            <person name="Raftis F."/>
            <person name="Sallet E."/>
            <person name="Schiex T."/>
            <person name="Thomas J."/>
            <person name="Vandecasteele C."/>
            <person name="Vares D."/>
            <person name="Vear F."/>
            <person name="Vautrin S."/>
            <person name="Crespi M."/>
            <person name="Mangin B."/>
            <person name="Burke J.M."/>
            <person name="Salse J."/>
            <person name="Munos S."/>
            <person name="Vincourt P."/>
            <person name="Rieseberg L.H."/>
            <person name="Langlade N.B."/>
        </authorList>
    </citation>
    <scope>NUCLEOTIDE SEQUENCE</scope>
    <source>
        <tissue evidence="2">Leaves</tissue>
    </source>
</reference>
<keyword evidence="3" id="KW-1185">Reference proteome</keyword>
<proteinExistence type="predicted"/>
<dbReference type="EMBL" id="MNCJ02000330">
    <property type="protein sequence ID" value="KAF5765997.1"/>
    <property type="molecule type" value="Genomic_DNA"/>
</dbReference>
<sequence>MSGLVVVDDRWMSRVVLLARTGCHEIGVGITDTAMKTLPTVATGKTILLLNTGLFVLLMIEYRKLCTTVLRRREIIVILCRIGFAIHVKVVV</sequence>
<accession>A0A9K3E2U7</accession>
<dbReference type="Gramene" id="mRNA:HanXRQr2_Chr15g0710121">
    <property type="protein sequence ID" value="mRNA:HanXRQr2_Chr15g0710121"/>
    <property type="gene ID" value="HanXRQr2_Chr15g0710121"/>
</dbReference>
<reference evidence="2" key="2">
    <citation type="submission" date="2020-06" db="EMBL/GenBank/DDBJ databases">
        <title>Helianthus annuus Genome sequencing and assembly Release 2.</title>
        <authorList>
            <person name="Gouzy J."/>
            <person name="Langlade N."/>
            <person name="Munos S."/>
        </authorList>
    </citation>
    <scope>NUCLEOTIDE SEQUENCE</scope>
    <source>
        <tissue evidence="2">Leaves</tissue>
    </source>
</reference>
<keyword evidence="1" id="KW-1133">Transmembrane helix</keyword>
<dbReference type="Proteomes" id="UP000215914">
    <property type="component" value="Unassembled WGS sequence"/>
</dbReference>
<evidence type="ECO:0000313" key="3">
    <source>
        <dbReference type="Proteomes" id="UP000215914"/>
    </source>
</evidence>
<name>A0A9K3E2U7_HELAN</name>
<organism evidence="2 3">
    <name type="scientific">Helianthus annuus</name>
    <name type="common">Common sunflower</name>
    <dbReference type="NCBI Taxonomy" id="4232"/>
    <lineage>
        <taxon>Eukaryota</taxon>
        <taxon>Viridiplantae</taxon>
        <taxon>Streptophyta</taxon>
        <taxon>Embryophyta</taxon>
        <taxon>Tracheophyta</taxon>
        <taxon>Spermatophyta</taxon>
        <taxon>Magnoliopsida</taxon>
        <taxon>eudicotyledons</taxon>
        <taxon>Gunneridae</taxon>
        <taxon>Pentapetalae</taxon>
        <taxon>asterids</taxon>
        <taxon>campanulids</taxon>
        <taxon>Asterales</taxon>
        <taxon>Asteraceae</taxon>
        <taxon>Asteroideae</taxon>
        <taxon>Heliantheae alliance</taxon>
        <taxon>Heliantheae</taxon>
        <taxon>Helianthus</taxon>
    </lineage>
</organism>
<evidence type="ECO:0000313" key="2">
    <source>
        <dbReference type="EMBL" id="KAF5765997.1"/>
    </source>
</evidence>
<dbReference type="AlphaFoldDB" id="A0A9K3E2U7"/>
<protein>
    <submittedName>
        <fullName evidence="2">Uncharacterized protein</fullName>
    </submittedName>
</protein>
<feature type="transmembrane region" description="Helical" evidence="1">
    <location>
        <begin position="42"/>
        <end position="62"/>
    </location>
</feature>
<gene>
    <name evidence="2" type="ORF">HanXRQr2_Chr15g0710121</name>
</gene>
<comment type="caution">
    <text evidence="2">The sequence shown here is derived from an EMBL/GenBank/DDBJ whole genome shotgun (WGS) entry which is preliminary data.</text>
</comment>
<keyword evidence="1" id="KW-0472">Membrane</keyword>